<name>A0ABV2N3X4_9HYPH</name>
<dbReference type="RefSeq" id="WP_354197897.1">
    <property type="nucleotide sequence ID" value="NZ_JBEPML010000017.1"/>
</dbReference>
<feature type="chain" id="PRO_5046554065" evidence="1">
    <location>
        <begin position="21"/>
        <end position="299"/>
    </location>
</feature>
<dbReference type="EMBL" id="JBEPML010000017">
    <property type="protein sequence ID" value="MET3793746.1"/>
    <property type="molecule type" value="Genomic_DNA"/>
</dbReference>
<protein>
    <submittedName>
        <fullName evidence="3">Formylglycine-generating enzyme required for sulfatase activity</fullName>
    </submittedName>
</protein>
<feature type="signal peptide" evidence="1">
    <location>
        <begin position="1"/>
        <end position="20"/>
    </location>
</feature>
<dbReference type="Pfam" id="PF03781">
    <property type="entry name" value="FGE-sulfatase"/>
    <property type="match status" value="1"/>
</dbReference>
<accession>A0ABV2N3X4</accession>
<keyword evidence="4" id="KW-1185">Reference proteome</keyword>
<comment type="caution">
    <text evidence="3">The sequence shown here is derived from an EMBL/GenBank/DDBJ whole genome shotgun (WGS) entry which is preliminary data.</text>
</comment>
<evidence type="ECO:0000256" key="1">
    <source>
        <dbReference type="SAM" id="SignalP"/>
    </source>
</evidence>
<dbReference type="InterPro" id="IPR042095">
    <property type="entry name" value="SUMF_sf"/>
</dbReference>
<keyword evidence="1" id="KW-0732">Signal</keyword>
<feature type="domain" description="Sulfatase-modifying factor enzyme-like" evidence="2">
    <location>
        <begin position="46"/>
        <end position="281"/>
    </location>
</feature>
<dbReference type="Proteomes" id="UP001549076">
    <property type="component" value="Unassembled WGS sequence"/>
</dbReference>
<proteinExistence type="predicted"/>
<gene>
    <name evidence="3" type="ORF">ABID37_003984</name>
</gene>
<dbReference type="SUPFAM" id="SSF56436">
    <property type="entry name" value="C-type lectin-like"/>
    <property type="match status" value="1"/>
</dbReference>
<dbReference type="Gene3D" id="3.90.1580.10">
    <property type="entry name" value="paralog of FGE (formylglycine-generating enzyme)"/>
    <property type="match status" value="1"/>
</dbReference>
<dbReference type="PANTHER" id="PTHR23150:SF19">
    <property type="entry name" value="FORMYLGLYCINE-GENERATING ENZYME"/>
    <property type="match status" value="1"/>
</dbReference>
<dbReference type="InterPro" id="IPR005532">
    <property type="entry name" value="SUMF_dom"/>
</dbReference>
<organism evidence="3 4">
    <name type="scientific">Aquamicrobium terrae</name>
    <dbReference type="NCBI Taxonomy" id="1324945"/>
    <lineage>
        <taxon>Bacteria</taxon>
        <taxon>Pseudomonadati</taxon>
        <taxon>Pseudomonadota</taxon>
        <taxon>Alphaproteobacteria</taxon>
        <taxon>Hyphomicrobiales</taxon>
        <taxon>Phyllobacteriaceae</taxon>
        <taxon>Aquamicrobium</taxon>
    </lineage>
</organism>
<sequence>MKKHVLFAAAALAIPAAVLAARIPAHVPVAAIATPAPMPTPMSTIAPQTVTVSPGKLSYRLPGEFQHAERPVDPPADHVRFRRAFEIMTYQVSARDYARCVTEGACEAVPPAPADGDDLPVTGVNFRDATAYAEWLSKRTGETWRLPTDEEWAYAAAERFDEKALEIEDTANPATRWIARYLSEAEAARGSDPQPKPQGHFGPNSNGIYDVAGNVWEWTSTCYRRAALDQRGRIDASTDNCGVRVVGGRHRGYMSFFIRDGKSGGCAAGLPPDNLGIRLVKERPSRLAAFRALWRRDVL</sequence>
<evidence type="ECO:0000259" key="2">
    <source>
        <dbReference type="Pfam" id="PF03781"/>
    </source>
</evidence>
<reference evidence="3 4" key="1">
    <citation type="submission" date="2024-06" db="EMBL/GenBank/DDBJ databases">
        <title>Genomic Encyclopedia of Type Strains, Phase IV (KMG-IV): sequencing the most valuable type-strain genomes for metagenomic binning, comparative biology and taxonomic classification.</title>
        <authorList>
            <person name="Goeker M."/>
        </authorList>
    </citation>
    <scope>NUCLEOTIDE SEQUENCE [LARGE SCALE GENOMIC DNA]</scope>
    <source>
        <strain evidence="3 4">DSM 27865</strain>
    </source>
</reference>
<evidence type="ECO:0000313" key="4">
    <source>
        <dbReference type="Proteomes" id="UP001549076"/>
    </source>
</evidence>
<evidence type="ECO:0000313" key="3">
    <source>
        <dbReference type="EMBL" id="MET3793746.1"/>
    </source>
</evidence>
<dbReference type="InterPro" id="IPR016187">
    <property type="entry name" value="CTDL_fold"/>
</dbReference>
<dbReference type="InterPro" id="IPR051043">
    <property type="entry name" value="Sulfatase_Mod_Factor_Kinase"/>
</dbReference>
<dbReference type="PANTHER" id="PTHR23150">
    <property type="entry name" value="SULFATASE MODIFYING FACTOR 1, 2"/>
    <property type="match status" value="1"/>
</dbReference>